<sequence>MSDIDHNALFNVSFVTNAAINCIIPKYEVLFPRIRSITTTTASTSLSTTTPAYKERTGLSALSIIFIIIGCVVFVLIIAAIALGVFLCKRKKVLCFKKPPRPWYLPSPSQDVEGIPENYTCRAGQERRQRKRSESKDTVNTFDSVEQVPSKIKLYKDGEYANIIMDSTATAVSIQKTTQKSTIQP</sequence>
<keyword evidence="1" id="KW-0472">Membrane</keyword>
<evidence type="ECO:0000313" key="2">
    <source>
        <dbReference type="Proteomes" id="UP000492821"/>
    </source>
</evidence>
<dbReference type="AlphaFoldDB" id="A0A7E4VID3"/>
<organism evidence="2 3">
    <name type="scientific">Panagrellus redivivus</name>
    <name type="common">Microworm</name>
    <dbReference type="NCBI Taxonomy" id="6233"/>
    <lineage>
        <taxon>Eukaryota</taxon>
        <taxon>Metazoa</taxon>
        <taxon>Ecdysozoa</taxon>
        <taxon>Nematoda</taxon>
        <taxon>Chromadorea</taxon>
        <taxon>Rhabditida</taxon>
        <taxon>Tylenchina</taxon>
        <taxon>Panagrolaimomorpha</taxon>
        <taxon>Panagrolaimoidea</taxon>
        <taxon>Panagrolaimidae</taxon>
        <taxon>Panagrellus</taxon>
    </lineage>
</organism>
<evidence type="ECO:0000256" key="1">
    <source>
        <dbReference type="SAM" id="Phobius"/>
    </source>
</evidence>
<keyword evidence="1" id="KW-1133">Transmembrane helix</keyword>
<keyword evidence="1" id="KW-0812">Transmembrane</keyword>
<name>A0A7E4VID3_PANRE</name>
<dbReference type="WBParaSite" id="Pan_g20856.t1">
    <property type="protein sequence ID" value="Pan_g20856.t1"/>
    <property type="gene ID" value="Pan_g20856"/>
</dbReference>
<reference evidence="3" key="2">
    <citation type="submission" date="2020-10" db="UniProtKB">
        <authorList>
            <consortium name="WormBaseParasite"/>
        </authorList>
    </citation>
    <scope>IDENTIFICATION</scope>
</reference>
<keyword evidence="2" id="KW-1185">Reference proteome</keyword>
<reference evidence="2" key="1">
    <citation type="journal article" date="2013" name="Genetics">
        <title>The draft genome and transcriptome of Panagrellus redivivus are shaped by the harsh demands of a free-living lifestyle.</title>
        <authorList>
            <person name="Srinivasan J."/>
            <person name="Dillman A.R."/>
            <person name="Macchietto M.G."/>
            <person name="Heikkinen L."/>
            <person name="Lakso M."/>
            <person name="Fracchia K.M."/>
            <person name="Antoshechkin I."/>
            <person name="Mortazavi A."/>
            <person name="Wong G."/>
            <person name="Sternberg P.W."/>
        </authorList>
    </citation>
    <scope>NUCLEOTIDE SEQUENCE [LARGE SCALE GENOMIC DNA]</scope>
    <source>
        <strain evidence="2">MT8872</strain>
    </source>
</reference>
<evidence type="ECO:0000313" key="3">
    <source>
        <dbReference type="WBParaSite" id="Pan_g20856.t1"/>
    </source>
</evidence>
<protein>
    <submittedName>
        <fullName evidence="3">EFNB2</fullName>
    </submittedName>
</protein>
<feature type="transmembrane region" description="Helical" evidence="1">
    <location>
        <begin position="61"/>
        <end position="88"/>
    </location>
</feature>
<proteinExistence type="predicted"/>
<accession>A0A7E4VID3</accession>
<dbReference type="Proteomes" id="UP000492821">
    <property type="component" value="Unassembled WGS sequence"/>
</dbReference>